<gene>
    <name evidence="9" type="ORF">L613_006400000010</name>
</gene>
<dbReference type="AlphaFoldDB" id="A0A562D5P3"/>
<dbReference type="SUPFAM" id="SSF103473">
    <property type="entry name" value="MFS general substrate transporter"/>
    <property type="match status" value="1"/>
</dbReference>
<protein>
    <submittedName>
        <fullName evidence="9">Sugar transport protein</fullName>
    </submittedName>
</protein>
<feature type="transmembrane region" description="Helical" evidence="7">
    <location>
        <begin position="87"/>
        <end position="109"/>
    </location>
</feature>
<evidence type="ECO:0000256" key="5">
    <source>
        <dbReference type="ARBA" id="ARBA00022989"/>
    </source>
</evidence>
<keyword evidence="5 7" id="KW-1133">Transmembrane helix</keyword>
<sequence>MVAWAFSTGTLDAAGKLQLPGQMGVVALVAANAYVVFFNASWGPVMWVMLGEMFPNQIRGSGLAVAGLAQWVANFVITWTFPMLLAGIGLAAAYGLYAAAAFLSVFFVLRFVRETRGRELEQMQG</sequence>
<keyword evidence="6 7" id="KW-0472">Membrane</keyword>
<keyword evidence="10" id="KW-1185">Reference proteome</keyword>
<dbReference type="InterPro" id="IPR003663">
    <property type="entry name" value="Sugar/inositol_transpt"/>
</dbReference>
<keyword evidence="4 7" id="KW-0812">Transmembrane</keyword>
<keyword evidence="3" id="KW-0813">Transport</keyword>
<keyword evidence="9" id="KW-0762">Sugar transport</keyword>
<dbReference type="EMBL" id="VLJS01000096">
    <property type="protein sequence ID" value="TWH05077.1"/>
    <property type="molecule type" value="Genomic_DNA"/>
</dbReference>
<feature type="transmembrane region" description="Helical" evidence="7">
    <location>
        <begin position="25"/>
        <end position="50"/>
    </location>
</feature>
<proteinExistence type="inferred from homology"/>
<evidence type="ECO:0000256" key="6">
    <source>
        <dbReference type="ARBA" id="ARBA00023136"/>
    </source>
</evidence>
<dbReference type="Proteomes" id="UP000321583">
    <property type="component" value="Unassembled WGS sequence"/>
</dbReference>
<evidence type="ECO:0000256" key="4">
    <source>
        <dbReference type="ARBA" id="ARBA00022692"/>
    </source>
</evidence>
<name>A0A562D5P3_9GAMM</name>
<dbReference type="PRINTS" id="PR00171">
    <property type="entry name" value="SUGRTRNSPORT"/>
</dbReference>
<organism evidence="9 10">
    <name type="scientific">Pseudoxanthomonas taiwanensis J19</name>
    <dbReference type="NCBI Taxonomy" id="935569"/>
    <lineage>
        <taxon>Bacteria</taxon>
        <taxon>Pseudomonadati</taxon>
        <taxon>Pseudomonadota</taxon>
        <taxon>Gammaproteobacteria</taxon>
        <taxon>Lysobacterales</taxon>
        <taxon>Lysobacteraceae</taxon>
        <taxon>Pseudoxanthomonas</taxon>
    </lineage>
</organism>
<feature type="domain" description="Major facilitator superfamily (MFS) profile" evidence="8">
    <location>
        <begin position="1"/>
        <end position="116"/>
    </location>
</feature>
<dbReference type="PROSITE" id="PS50850">
    <property type="entry name" value="MFS"/>
    <property type="match status" value="1"/>
</dbReference>
<comment type="similarity">
    <text evidence="2">Belongs to the major facilitator superfamily. Sugar transporter (TC 2.A.1.1) family.</text>
</comment>
<feature type="transmembrane region" description="Helical" evidence="7">
    <location>
        <begin position="62"/>
        <end position="81"/>
    </location>
</feature>
<dbReference type="PANTHER" id="PTHR48023:SF4">
    <property type="entry name" value="D-XYLOSE-PROTON SYMPORTER-LIKE 2"/>
    <property type="match status" value="1"/>
</dbReference>
<evidence type="ECO:0000313" key="9">
    <source>
        <dbReference type="EMBL" id="TWH05077.1"/>
    </source>
</evidence>
<dbReference type="Gene3D" id="1.20.1250.20">
    <property type="entry name" value="MFS general substrate transporter like domains"/>
    <property type="match status" value="1"/>
</dbReference>
<evidence type="ECO:0000256" key="7">
    <source>
        <dbReference type="SAM" id="Phobius"/>
    </source>
</evidence>
<evidence type="ECO:0000313" key="10">
    <source>
        <dbReference type="Proteomes" id="UP000321583"/>
    </source>
</evidence>
<accession>A0A562D5P3</accession>
<comment type="caution">
    <text evidence="9">The sequence shown here is derived from an EMBL/GenBank/DDBJ whole genome shotgun (WGS) entry which is preliminary data.</text>
</comment>
<dbReference type="InterPro" id="IPR050820">
    <property type="entry name" value="MFS_Sugar_Transporter"/>
</dbReference>
<dbReference type="InterPro" id="IPR005828">
    <property type="entry name" value="MFS_sugar_transport-like"/>
</dbReference>
<dbReference type="GO" id="GO:0016020">
    <property type="term" value="C:membrane"/>
    <property type="evidence" value="ECO:0007669"/>
    <property type="project" value="UniProtKB-SubCell"/>
</dbReference>
<evidence type="ECO:0000256" key="3">
    <source>
        <dbReference type="ARBA" id="ARBA00022448"/>
    </source>
</evidence>
<evidence type="ECO:0000256" key="1">
    <source>
        <dbReference type="ARBA" id="ARBA00004141"/>
    </source>
</evidence>
<evidence type="ECO:0000259" key="8">
    <source>
        <dbReference type="PROSITE" id="PS50850"/>
    </source>
</evidence>
<dbReference type="PANTHER" id="PTHR48023">
    <property type="entry name" value="D-XYLOSE-PROTON SYMPORTER-LIKE 2"/>
    <property type="match status" value="1"/>
</dbReference>
<dbReference type="InterPro" id="IPR020846">
    <property type="entry name" value="MFS_dom"/>
</dbReference>
<dbReference type="InterPro" id="IPR036259">
    <property type="entry name" value="MFS_trans_sf"/>
</dbReference>
<dbReference type="Pfam" id="PF00083">
    <property type="entry name" value="Sugar_tr"/>
    <property type="match status" value="1"/>
</dbReference>
<evidence type="ECO:0000256" key="2">
    <source>
        <dbReference type="ARBA" id="ARBA00010992"/>
    </source>
</evidence>
<comment type="subcellular location">
    <subcellularLocation>
        <location evidence="1">Membrane</location>
        <topology evidence="1">Multi-pass membrane protein</topology>
    </subcellularLocation>
</comment>
<dbReference type="GO" id="GO:0022857">
    <property type="term" value="F:transmembrane transporter activity"/>
    <property type="evidence" value="ECO:0007669"/>
    <property type="project" value="InterPro"/>
</dbReference>
<reference evidence="9 10" key="1">
    <citation type="submission" date="2019-07" db="EMBL/GenBank/DDBJ databases">
        <title>Genome sequencing of lignin-degrading bacterial isolates.</title>
        <authorList>
            <person name="Gladden J."/>
        </authorList>
    </citation>
    <scope>NUCLEOTIDE SEQUENCE [LARGE SCALE GENOMIC DNA]</scope>
    <source>
        <strain evidence="9 10">J19</strain>
    </source>
</reference>